<keyword evidence="3" id="KW-1185">Reference proteome</keyword>
<dbReference type="InterPro" id="IPR002477">
    <property type="entry name" value="Peptidoglycan-bd-like"/>
</dbReference>
<dbReference type="RefSeq" id="WP_346756527.1">
    <property type="nucleotide sequence ID" value="NZ_JAUJEB010000001.1"/>
</dbReference>
<evidence type="ECO:0000313" key="2">
    <source>
        <dbReference type="EMBL" id="MDN5211192.1"/>
    </source>
</evidence>
<dbReference type="Pfam" id="PF01471">
    <property type="entry name" value="PG_binding_1"/>
    <property type="match status" value="1"/>
</dbReference>
<dbReference type="InterPro" id="IPR036366">
    <property type="entry name" value="PGBDSf"/>
</dbReference>
<sequence length="264" mass="30511">MIKKHYKKELTLKSTVRKGAKGNQVKKIQEWLNLWRYVEPRWTNIVTIDGDFGPQTKNAVHAFQTLKKLPATGIVNVATYQVLTSPLANAYKLKTGRDIRKLIVHYGEQHLKNIPRELNNNNEGPWVRSYMDGNEGSPWAWCMGFVQAVLDMAFSTIDQKFTDHIPHTYSCDVVGFHGQNNQNLIRNRLLRQGHVDAVQPGDLFLIVKNPRDWIHTGLIIDREGDWFHTIEGNTNDEGVREGFEVCSRMRNFRRKNIDVFSLKV</sequence>
<gene>
    <name evidence="2" type="ORF">QQ020_03995</name>
</gene>
<evidence type="ECO:0000313" key="3">
    <source>
        <dbReference type="Proteomes" id="UP001172083"/>
    </source>
</evidence>
<dbReference type="EMBL" id="JAUJEB010000001">
    <property type="protein sequence ID" value="MDN5211192.1"/>
    <property type="molecule type" value="Genomic_DNA"/>
</dbReference>
<protein>
    <submittedName>
        <fullName evidence="2">Peptidoglycan-binding domain-containing protein</fullName>
    </submittedName>
</protein>
<proteinExistence type="predicted"/>
<feature type="domain" description="Peptidoglycan binding-like" evidence="1">
    <location>
        <begin position="22"/>
        <end position="83"/>
    </location>
</feature>
<comment type="caution">
    <text evidence="2">The sequence shown here is derived from an EMBL/GenBank/DDBJ whole genome shotgun (WGS) entry which is preliminary data.</text>
</comment>
<dbReference type="Proteomes" id="UP001172083">
    <property type="component" value="Unassembled WGS sequence"/>
</dbReference>
<name>A0ABT8L0C6_9BACT</name>
<dbReference type="SUPFAM" id="SSF47090">
    <property type="entry name" value="PGBD-like"/>
    <property type="match status" value="1"/>
</dbReference>
<dbReference type="InterPro" id="IPR036365">
    <property type="entry name" value="PGBD-like_sf"/>
</dbReference>
<dbReference type="Gene3D" id="1.10.101.10">
    <property type="entry name" value="PGBD-like superfamily/PGBD"/>
    <property type="match status" value="1"/>
</dbReference>
<accession>A0ABT8L0C6</accession>
<reference evidence="2" key="1">
    <citation type="submission" date="2023-06" db="EMBL/GenBank/DDBJ databases">
        <title>Genomic of Agaribacillus aureum.</title>
        <authorList>
            <person name="Wang G."/>
        </authorList>
    </citation>
    <scope>NUCLEOTIDE SEQUENCE</scope>
    <source>
        <strain evidence="2">BMA12</strain>
    </source>
</reference>
<organism evidence="2 3">
    <name type="scientific">Agaribacillus aureus</name>
    <dbReference type="NCBI Taxonomy" id="3051825"/>
    <lineage>
        <taxon>Bacteria</taxon>
        <taxon>Pseudomonadati</taxon>
        <taxon>Bacteroidota</taxon>
        <taxon>Cytophagia</taxon>
        <taxon>Cytophagales</taxon>
        <taxon>Splendidivirgaceae</taxon>
        <taxon>Agaribacillus</taxon>
    </lineage>
</organism>
<evidence type="ECO:0000259" key="1">
    <source>
        <dbReference type="Pfam" id="PF01471"/>
    </source>
</evidence>